<dbReference type="Gene3D" id="1.50.10.10">
    <property type="match status" value="1"/>
</dbReference>
<dbReference type="InterPro" id="IPR008928">
    <property type="entry name" value="6-hairpin_glycosidase_sf"/>
</dbReference>
<dbReference type="PANTHER" id="PTHR31616">
    <property type="entry name" value="TREHALASE"/>
    <property type="match status" value="1"/>
</dbReference>
<dbReference type="PANTHER" id="PTHR31616:SF0">
    <property type="entry name" value="GLUCAN 1,4-ALPHA-GLUCOSIDASE"/>
    <property type="match status" value="1"/>
</dbReference>
<evidence type="ECO:0000256" key="6">
    <source>
        <dbReference type="ARBA" id="ARBA00023277"/>
    </source>
</evidence>
<feature type="domain" description="Trehalase-like N-terminal" evidence="14">
    <location>
        <begin position="2"/>
        <end position="138"/>
    </location>
</feature>
<comment type="cofactor">
    <cofactor evidence="10">
        <name>phosphate</name>
        <dbReference type="ChEBI" id="CHEBI:43474"/>
    </cofactor>
</comment>
<dbReference type="GO" id="GO:0005993">
    <property type="term" value="P:trehalose catabolic process"/>
    <property type="evidence" value="ECO:0007669"/>
    <property type="project" value="UniProtKB-ARBA"/>
</dbReference>
<keyword evidence="6" id="KW-0119">Carbohydrate metabolism</keyword>
<keyword evidence="16" id="KW-1185">Reference proteome</keyword>
<organism evidence="15 16">
    <name type="scientific">Nocardioides mesophilus</name>
    <dbReference type="NCBI Taxonomy" id="433659"/>
    <lineage>
        <taxon>Bacteria</taxon>
        <taxon>Bacillati</taxon>
        <taxon>Actinomycetota</taxon>
        <taxon>Actinomycetes</taxon>
        <taxon>Propionibacteriales</taxon>
        <taxon>Nocardioidaceae</taxon>
        <taxon>Nocardioides</taxon>
    </lineage>
</organism>
<evidence type="ECO:0000256" key="9">
    <source>
        <dbReference type="ARBA" id="ARBA00031637"/>
    </source>
</evidence>
<feature type="region of interest" description="Disordered" evidence="12">
    <location>
        <begin position="587"/>
        <end position="606"/>
    </location>
</feature>
<keyword evidence="7" id="KW-0326">Glycosidase</keyword>
<comment type="catalytic activity">
    <reaction evidence="1">
        <text>alpha,alpha-trehalose + H2O = alpha-D-glucose + beta-D-glucose</text>
        <dbReference type="Rhea" id="RHEA:32675"/>
        <dbReference type="ChEBI" id="CHEBI:15377"/>
        <dbReference type="ChEBI" id="CHEBI:15903"/>
        <dbReference type="ChEBI" id="CHEBI:16551"/>
        <dbReference type="ChEBI" id="CHEBI:17925"/>
        <dbReference type="EC" id="3.2.1.28"/>
    </reaction>
</comment>
<evidence type="ECO:0000256" key="2">
    <source>
        <dbReference type="ARBA" id="ARBA00006188"/>
    </source>
</evidence>
<dbReference type="EMBL" id="CP060713">
    <property type="protein sequence ID" value="QNN51900.1"/>
    <property type="molecule type" value="Genomic_DNA"/>
</dbReference>
<evidence type="ECO:0000256" key="4">
    <source>
        <dbReference type="ARBA" id="ARBA00019905"/>
    </source>
</evidence>
<accession>A0A7G9R8H5</accession>
<proteinExistence type="inferred from homology"/>
<dbReference type="Proteomes" id="UP000515947">
    <property type="component" value="Chromosome"/>
</dbReference>
<evidence type="ECO:0000256" key="3">
    <source>
        <dbReference type="ARBA" id="ARBA00012757"/>
    </source>
</evidence>
<dbReference type="Pfam" id="PF19291">
    <property type="entry name" value="TREH_N"/>
    <property type="match status" value="1"/>
</dbReference>
<keyword evidence="5 15" id="KW-0378">Hydrolase</keyword>
<evidence type="ECO:0000256" key="5">
    <source>
        <dbReference type="ARBA" id="ARBA00022801"/>
    </source>
</evidence>
<dbReference type="GO" id="GO:0004555">
    <property type="term" value="F:alpha,alpha-trehalase activity"/>
    <property type="evidence" value="ECO:0007669"/>
    <property type="project" value="UniProtKB-EC"/>
</dbReference>
<feature type="compositionally biased region" description="Basic and acidic residues" evidence="12">
    <location>
        <begin position="597"/>
        <end position="606"/>
    </location>
</feature>
<evidence type="ECO:0000256" key="10">
    <source>
        <dbReference type="ARBA" id="ARBA00053030"/>
    </source>
</evidence>
<dbReference type="Pfam" id="PF00723">
    <property type="entry name" value="Glyco_hydro_15"/>
    <property type="match status" value="1"/>
</dbReference>
<evidence type="ECO:0000256" key="11">
    <source>
        <dbReference type="ARBA" id="ARBA00060615"/>
    </source>
</evidence>
<evidence type="ECO:0000259" key="14">
    <source>
        <dbReference type="Pfam" id="PF19291"/>
    </source>
</evidence>
<evidence type="ECO:0000256" key="1">
    <source>
        <dbReference type="ARBA" id="ARBA00001576"/>
    </source>
</evidence>
<dbReference type="RefSeq" id="WP_187577743.1">
    <property type="nucleotide sequence ID" value="NZ_CP060713.1"/>
</dbReference>
<name>A0A7G9R8H5_9ACTN</name>
<dbReference type="FunFam" id="1.50.10.10:FF:000005">
    <property type="entry name" value="Glycosyl hydrolase, glucoamylase"/>
    <property type="match status" value="1"/>
</dbReference>
<protein>
    <recommendedName>
        <fullName evidence="4">Trehalase</fullName>
        <ecNumber evidence="3">3.2.1.28</ecNumber>
    </recommendedName>
    <alternativeName>
        <fullName evidence="8">Alpha,alpha-trehalase</fullName>
    </alternativeName>
    <alternativeName>
        <fullName evidence="9">Alpha,alpha-trehalose glucohydrolase</fullName>
    </alternativeName>
</protein>
<evidence type="ECO:0000313" key="15">
    <source>
        <dbReference type="EMBL" id="QNN51900.1"/>
    </source>
</evidence>
<comment type="similarity">
    <text evidence="2">Belongs to the glycosyl hydrolase 15 family.</text>
</comment>
<dbReference type="SUPFAM" id="SSF48208">
    <property type="entry name" value="Six-hairpin glycosidases"/>
    <property type="match status" value="1"/>
</dbReference>
<evidence type="ECO:0000256" key="8">
    <source>
        <dbReference type="ARBA" id="ARBA00030473"/>
    </source>
</evidence>
<sequence>MRIEDYALIGDTQTAALVGKNGSIDWLCLPRFDSGACFAALLGEPDNGRWLLAPADEVRDVQRRYRPGTLVLETEFTTEHGTVRVVDCMPIREGEPNLVRRVEGVSGRVRMRSELVVRLDYGHIVPWLRRDGRRVQAFAGPDTLTLDTDADIDGEDQGDPTCEFEVGPGEAVDFRLAWTRPREAAPEHLDVGATIERTTQEWEEWASRCTYHGPHRELVRRSLIVLKALTYRPTGGIVAAPTTSLPEQVGGVRNWDYRYCWIRDATFTLLALIDGGYTEEAEEWREWLLRALAGRPDQMQIMYGVEGERRLTEIELDWLSGYEDSRPVRAGNAASGQFQLDVYGELMDALHQARTHGVPPDEHAWEVQRSLVEFLEAHWHEPDNGIWEIRGGPRHFTFSKVMAWAAMDRAVKAVEQFGLEGPVDRWREVRQQIFDEVCEKGYDAGRNTFTQYYGSQALDASLLLISEVGFLPPDDPRMLGTVETIEKELCPDGFVARYSMTEDSQELDGLPPGEGSFLACTFWLADCYLAQGRRKDAEELFERLVALTNDVGLLSEEYDAKEDRLVGNFPQALSHIALVNTALNLETGTGPSKSRRHTGEEGRPTR</sequence>
<gene>
    <name evidence="15" type="ORF">H9L09_15400</name>
</gene>
<evidence type="ECO:0000256" key="12">
    <source>
        <dbReference type="SAM" id="MobiDB-lite"/>
    </source>
</evidence>
<comment type="pathway">
    <text evidence="11">Glycan degradation; trehalose degradation; D-glucose from alpha,alpha-trehalose: step 1/1.</text>
</comment>
<dbReference type="EC" id="3.2.1.28" evidence="3"/>
<feature type="domain" description="GH15-like" evidence="13">
    <location>
        <begin position="213"/>
        <end position="582"/>
    </location>
</feature>
<dbReference type="KEGG" id="nmes:H9L09_15400"/>
<dbReference type="AlphaFoldDB" id="A0A7G9R8H5"/>
<dbReference type="InterPro" id="IPR045582">
    <property type="entry name" value="Trehalase-like_N"/>
</dbReference>
<evidence type="ECO:0000259" key="13">
    <source>
        <dbReference type="Pfam" id="PF00723"/>
    </source>
</evidence>
<evidence type="ECO:0000313" key="16">
    <source>
        <dbReference type="Proteomes" id="UP000515947"/>
    </source>
</evidence>
<dbReference type="InterPro" id="IPR011613">
    <property type="entry name" value="GH15-like"/>
</dbReference>
<evidence type="ECO:0000256" key="7">
    <source>
        <dbReference type="ARBA" id="ARBA00023295"/>
    </source>
</evidence>
<reference evidence="15 16" key="1">
    <citation type="submission" date="2020-08" db="EMBL/GenBank/DDBJ databases">
        <title>Genome sequence of Nocardioides mesophilus KACC 16243T.</title>
        <authorList>
            <person name="Hyun D.-W."/>
            <person name="Bae J.-W."/>
        </authorList>
    </citation>
    <scope>NUCLEOTIDE SEQUENCE [LARGE SCALE GENOMIC DNA]</scope>
    <source>
        <strain evidence="15 16">KACC 16243</strain>
    </source>
</reference>
<dbReference type="InterPro" id="IPR012341">
    <property type="entry name" value="6hp_glycosidase-like_sf"/>
</dbReference>